<reference evidence="1 2" key="1">
    <citation type="journal article" date="2020" name="Arch. Microbiol.">
        <title>Bradyrhizobium uaiense sp. nov., a new highly efficient cowpea symbiont.</title>
        <authorList>
            <person name="Cabral Michel D."/>
            <person name="Azarias Guimaraes A."/>
            <person name="Martins da Costa E."/>
            <person name="Soares de Carvalho T."/>
            <person name="Balsanelli E."/>
            <person name="Willems A."/>
            <person name="Maltempi de Souza E."/>
            <person name="de Souza Moreira F.M."/>
        </authorList>
    </citation>
    <scope>NUCLEOTIDE SEQUENCE [LARGE SCALE GENOMIC DNA]</scope>
    <source>
        <strain evidence="1 2">UFLA 03-164</strain>
    </source>
</reference>
<comment type="caution">
    <text evidence="1">The sequence shown here is derived from an EMBL/GenBank/DDBJ whole genome shotgun (WGS) entry which is preliminary data.</text>
</comment>
<organism evidence="1 2">
    <name type="scientific">Bradyrhizobium uaiense</name>
    <dbReference type="NCBI Taxonomy" id="2594946"/>
    <lineage>
        <taxon>Bacteria</taxon>
        <taxon>Pseudomonadati</taxon>
        <taxon>Pseudomonadota</taxon>
        <taxon>Alphaproteobacteria</taxon>
        <taxon>Hyphomicrobiales</taxon>
        <taxon>Nitrobacteraceae</taxon>
        <taxon>Bradyrhizobium</taxon>
    </lineage>
</organism>
<name>A0A6P1BW84_9BRAD</name>
<evidence type="ECO:0000313" key="1">
    <source>
        <dbReference type="EMBL" id="NEV02434.1"/>
    </source>
</evidence>
<keyword evidence="2" id="KW-1185">Reference proteome</keyword>
<dbReference type="EMBL" id="VKHP01000355">
    <property type="protein sequence ID" value="NEV02434.1"/>
    <property type="molecule type" value="Genomic_DNA"/>
</dbReference>
<dbReference type="RefSeq" id="WP_163162551.1">
    <property type="nucleotide sequence ID" value="NZ_VKHP01000355.1"/>
</dbReference>
<gene>
    <name evidence="1" type="ORF">FNJ47_43750</name>
</gene>
<proteinExistence type="predicted"/>
<sequence length="194" mass="21755">MRIGTPWESCRGWFDRNCGQALSVVYPGFCALLRDSVMGRAVNRTLYWYLRSNRGGDGSGIDSGIILSQAALELLASAYLEAQKIKMPARGRTADQLREVLRRLGIPVAIPDALAGLQEGQRQNCWQDGPEAITRIMHPRRKLPIKLGAVVPNAWSLARWYTELLILRLSGYSGQYSNRLEARWVGEVEDVPWA</sequence>
<dbReference type="AlphaFoldDB" id="A0A6P1BW84"/>
<dbReference type="Proteomes" id="UP000468531">
    <property type="component" value="Unassembled WGS sequence"/>
</dbReference>
<evidence type="ECO:0000313" key="2">
    <source>
        <dbReference type="Proteomes" id="UP000468531"/>
    </source>
</evidence>
<protein>
    <submittedName>
        <fullName evidence="1">Uncharacterized protein</fullName>
    </submittedName>
</protein>
<accession>A0A6P1BW84</accession>